<dbReference type="InterPro" id="IPR011990">
    <property type="entry name" value="TPR-like_helical_dom_sf"/>
</dbReference>
<dbReference type="InterPro" id="IPR019734">
    <property type="entry name" value="TPR_rpt"/>
</dbReference>
<dbReference type="EMBL" id="VJMJ01000029">
    <property type="protein sequence ID" value="KAF0742270.1"/>
    <property type="molecule type" value="Genomic_DNA"/>
</dbReference>
<dbReference type="Gene3D" id="1.25.40.10">
    <property type="entry name" value="Tetratricopeptide repeat domain"/>
    <property type="match status" value="1"/>
</dbReference>
<dbReference type="InterPro" id="IPR014710">
    <property type="entry name" value="RmlC-like_jellyroll"/>
</dbReference>
<sequence length="702" mass="79883">MAELPQQEARPSVSEPSTSASHQQHQQSARLVARSWNYRTKQRHNYNTANLDRPLTEGEMPYNYDSTFTQHIQRDRVVTPTRSGARRRRSDITIAAMTDVEFTYDELFEKEIVQIPPRLELASQAETLNKLITKANAAGAYSFSNSLLPKPTLQPELHRSTKAPKHISKAEKLLRSVAKTEDTLQDTSIYQQAQVEDEEHIQAKFRCLMNRDITFIHTLPETNCHPLNTLLDETWRNFQDGRYCDCLPQLKKCFVVNSDTSNRSTLFFNQAVVLAYSNRFGEAMNALNEAIKLDPEVPRYYKLRSVFWRVKERYTEASKDSKRALNIEHNKASHKNAQHLARKALQAITLINASAKRHHIPTKSDWFVEAYETPPSQRSQAHLDVLVDQSDRISCLANLSSDMLFVLWRNFSFTCWPTGTKTWVGKSSVSMYVVMEGTITVQTEAHGEIQIHKTLQPGDAFCEASISANLWTETLLEALTACKVLMLDNTVYKHTMRKVMMEGATRRAEFFTSTGIFAEWTDEQRNSLGILSEYLTFNAGDVVVSEGEPATHLYFVQSGLCGAVRLLGTEQTRIQIATLSSGDVFGEAAVLDPINGRIQFTIVASTVCKIIRVEKNYLNKRKAFELLLGPLSKDILAKLHRFSVRCPQDKLLVQMIQNNCKWQLERKNVLKEFAKDMIKAHGKLSLPRVQSDPLLSKQSFGR</sequence>
<evidence type="ECO:0000256" key="1">
    <source>
        <dbReference type="PROSITE-ProRule" id="PRU00339"/>
    </source>
</evidence>
<dbReference type="Proteomes" id="UP000481153">
    <property type="component" value="Unassembled WGS sequence"/>
</dbReference>
<dbReference type="AlphaFoldDB" id="A0A6G0XPS8"/>
<evidence type="ECO:0000313" key="5">
    <source>
        <dbReference type="Proteomes" id="UP000481153"/>
    </source>
</evidence>
<dbReference type="InterPro" id="IPR018490">
    <property type="entry name" value="cNMP-bd_dom_sf"/>
</dbReference>
<feature type="region of interest" description="Disordered" evidence="2">
    <location>
        <begin position="1"/>
        <end position="30"/>
    </location>
</feature>
<dbReference type="Gene3D" id="2.60.120.10">
    <property type="entry name" value="Jelly Rolls"/>
    <property type="match status" value="2"/>
</dbReference>
<feature type="domain" description="Cyclic nucleotide-binding" evidence="3">
    <location>
        <begin position="516"/>
        <end position="620"/>
    </location>
</feature>
<evidence type="ECO:0000259" key="3">
    <source>
        <dbReference type="PROSITE" id="PS50042"/>
    </source>
</evidence>
<dbReference type="PANTHER" id="PTHR23011">
    <property type="entry name" value="CYCLIC NUCLEOTIDE-BINDING DOMAIN CONTAINING PROTEIN"/>
    <property type="match status" value="1"/>
</dbReference>
<comment type="caution">
    <text evidence="4">The sequence shown here is derived from an EMBL/GenBank/DDBJ whole genome shotgun (WGS) entry which is preliminary data.</text>
</comment>
<evidence type="ECO:0000256" key="2">
    <source>
        <dbReference type="SAM" id="MobiDB-lite"/>
    </source>
</evidence>
<feature type="compositionally biased region" description="Low complexity" evidence="2">
    <location>
        <begin position="17"/>
        <end position="29"/>
    </location>
</feature>
<feature type="repeat" description="TPR" evidence="1">
    <location>
        <begin position="264"/>
        <end position="297"/>
    </location>
</feature>
<dbReference type="Pfam" id="PF00027">
    <property type="entry name" value="cNMP_binding"/>
    <property type="match status" value="2"/>
</dbReference>
<dbReference type="PROSITE" id="PS50042">
    <property type="entry name" value="CNMP_BINDING_3"/>
    <property type="match status" value="2"/>
</dbReference>
<dbReference type="InterPro" id="IPR018488">
    <property type="entry name" value="cNMP-bd_CS"/>
</dbReference>
<dbReference type="VEuPathDB" id="FungiDB:AeMF1_009398"/>
<dbReference type="PROSITE" id="PS50005">
    <property type="entry name" value="TPR"/>
    <property type="match status" value="1"/>
</dbReference>
<feature type="domain" description="Cyclic nucleotide-binding" evidence="3">
    <location>
        <begin position="425"/>
        <end position="496"/>
    </location>
</feature>
<evidence type="ECO:0000313" key="4">
    <source>
        <dbReference type="EMBL" id="KAF0742270.1"/>
    </source>
</evidence>
<proteinExistence type="predicted"/>
<dbReference type="SUPFAM" id="SSF51206">
    <property type="entry name" value="cAMP-binding domain-like"/>
    <property type="match status" value="2"/>
</dbReference>
<organism evidence="4 5">
    <name type="scientific">Aphanomyces euteiches</name>
    <dbReference type="NCBI Taxonomy" id="100861"/>
    <lineage>
        <taxon>Eukaryota</taxon>
        <taxon>Sar</taxon>
        <taxon>Stramenopiles</taxon>
        <taxon>Oomycota</taxon>
        <taxon>Saprolegniomycetes</taxon>
        <taxon>Saprolegniales</taxon>
        <taxon>Verrucalvaceae</taxon>
        <taxon>Aphanomyces</taxon>
    </lineage>
</organism>
<reference evidence="4 5" key="1">
    <citation type="submission" date="2019-07" db="EMBL/GenBank/DDBJ databases">
        <title>Genomics analysis of Aphanomyces spp. identifies a new class of oomycete effector associated with host adaptation.</title>
        <authorList>
            <person name="Gaulin E."/>
        </authorList>
    </citation>
    <scope>NUCLEOTIDE SEQUENCE [LARGE SCALE GENOMIC DNA]</scope>
    <source>
        <strain evidence="4 5">ATCC 201684</strain>
    </source>
</reference>
<gene>
    <name evidence="4" type="ORF">Ae201684_002674</name>
</gene>
<dbReference type="CDD" id="cd00038">
    <property type="entry name" value="CAP_ED"/>
    <property type="match status" value="2"/>
</dbReference>
<accession>A0A6G0XPS8</accession>
<dbReference type="SMART" id="SM00100">
    <property type="entry name" value="cNMP"/>
    <property type="match status" value="2"/>
</dbReference>
<dbReference type="SMART" id="SM00028">
    <property type="entry name" value="TPR"/>
    <property type="match status" value="2"/>
</dbReference>
<dbReference type="InterPro" id="IPR000595">
    <property type="entry name" value="cNMP-bd_dom"/>
</dbReference>
<dbReference type="PROSITE" id="PS00888">
    <property type="entry name" value="CNMP_BINDING_1"/>
    <property type="match status" value="1"/>
</dbReference>
<dbReference type="PANTHER" id="PTHR23011:SF28">
    <property type="entry name" value="CYCLIC NUCLEOTIDE-BINDING DOMAIN CONTAINING PROTEIN"/>
    <property type="match status" value="1"/>
</dbReference>
<dbReference type="SUPFAM" id="SSF48452">
    <property type="entry name" value="TPR-like"/>
    <property type="match status" value="1"/>
</dbReference>
<name>A0A6G0XPS8_9STRA</name>
<keyword evidence="5" id="KW-1185">Reference proteome</keyword>
<protein>
    <recommendedName>
        <fullName evidence="3">Cyclic nucleotide-binding domain-containing protein</fullName>
    </recommendedName>
</protein>
<keyword evidence="1" id="KW-0802">TPR repeat</keyword>